<dbReference type="AlphaFoldDB" id="A0A1C3YB80"/>
<dbReference type="EMBL" id="FMAJ01000022">
    <property type="protein sequence ID" value="SCB61690.1"/>
    <property type="molecule type" value="Genomic_DNA"/>
</dbReference>
<evidence type="ECO:0000313" key="1">
    <source>
        <dbReference type="EMBL" id="SCB61690.1"/>
    </source>
</evidence>
<organism evidence="1 2">
    <name type="scientific">Rhizobium aethiopicum</name>
    <dbReference type="NCBI Taxonomy" id="1138170"/>
    <lineage>
        <taxon>Bacteria</taxon>
        <taxon>Pseudomonadati</taxon>
        <taxon>Pseudomonadota</taxon>
        <taxon>Alphaproteobacteria</taxon>
        <taxon>Hyphomicrobiales</taxon>
        <taxon>Rhizobiaceae</taxon>
        <taxon>Rhizobium/Agrobacterium group</taxon>
        <taxon>Rhizobium</taxon>
    </lineage>
</organism>
<evidence type="ECO:0000313" key="2">
    <source>
        <dbReference type="Proteomes" id="UP000198723"/>
    </source>
</evidence>
<protein>
    <submittedName>
        <fullName evidence="1">Uncharacterized protein</fullName>
    </submittedName>
</protein>
<gene>
    <name evidence="1" type="ORF">GA0061105_12212</name>
</gene>
<name>A0A1C3YB80_9HYPH</name>
<accession>A0A1C3YB80</accession>
<reference evidence="1 2" key="1">
    <citation type="submission" date="2016-08" db="EMBL/GenBank/DDBJ databases">
        <authorList>
            <person name="Seilhamer J.J."/>
        </authorList>
    </citation>
    <scope>NUCLEOTIDE SEQUENCE [LARGE SCALE GENOMIC DNA]</scope>
    <source>
        <strain evidence="1 2">HBR26</strain>
    </source>
</reference>
<dbReference type="Proteomes" id="UP000198723">
    <property type="component" value="Unassembled WGS sequence"/>
</dbReference>
<proteinExistence type="predicted"/>
<sequence>MSVQAGLSEALVRHLMSRFSAMFEDAVDDQHKDCGDQNACEDTHCIELPSA</sequence>